<feature type="transmembrane region" description="Helical" evidence="1">
    <location>
        <begin position="41"/>
        <end position="60"/>
    </location>
</feature>
<dbReference type="AlphaFoldDB" id="A0A150NJ40"/>
<evidence type="ECO:0000313" key="3">
    <source>
        <dbReference type="Proteomes" id="UP000075442"/>
    </source>
</evidence>
<dbReference type="EMBL" id="LROU01000126">
    <property type="protein sequence ID" value="KYF33481.1"/>
    <property type="molecule type" value="Genomic_DNA"/>
</dbReference>
<comment type="caution">
    <text evidence="2">The sequence shown here is derived from an EMBL/GenBank/DDBJ whole genome shotgun (WGS) entry which is preliminary data.</text>
</comment>
<evidence type="ECO:0000256" key="1">
    <source>
        <dbReference type="SAM" id="Phobius"/>
    </source>
</evidence>
<proteinExistence type="predicted"/>
<evidence type="ECO:0000313" key="2">
    <source>
        <dbReference type="EMBL" id="KYF33481.1"/>
    </source>
</evidence>
<gene>
    <name evidence="2" type="ORF">SMIM3I_01983</name>
</gene>
<reference evidence="2 3" key="1">
    <citation type="submission" date="2016-01" db="EMBL/GenBank/DDBJ databases">
        <title>Highly variable Streptococcus oralis 1 are common among viridans streptococci isolated from primates.</title>
        <authorList>
            <person name="Denapaite D."/>
            <person name="Rieger M."/>
            <person name="Koendgen S."/>
            <person name="Brueckner R."/>
            <person name="Ochigava I."/>
            <person name="Kappeler P."/>
            <person name="Maetz-Rensing K."/>
            <person name="Leendertz F."/>
        </authorList>
    </citation>
    <scope>NUCLEOTIDE SEQUENCE [LARGE SCALE GENOMIC DNA]</scope>
    <source>
        <strain evidence="2 3">M3-1</strain>
    </source>
</reference>
<keyword evidence="1" id="KW-0812">Transmembrane</keyword>
<sequence>MAVYGRIEEVSETIQSNEIENRLDRNLESHVEKEEQVAFPFFRLIIGSTIATVFLWCYLYF</sequence>
<protein>
    <submittedName>
        <fullName evidence="2">Competence-induced protein Ccs4</fullName>
    </submittedName>
</protein>
<organism evidence="2 3">
    <name type="scientific">Streptococcus mitis</name>
    <dbReference type="NCBI Taxonomy" id="28037"/>
    <lineage>
        <taxon>Bacteria</taxon>
        <taxon>Bacillati</taxon>
        <taxon>Bacillota</taxon>
        <taxon>Bacilli</taxon>
        <taxon>Lactobacillales</taxon>
        <taxon>Streptococcaceae</taxon>
        <taxon>Streptococcus</taxon>
        <taxon>Streptococcus mitis group</taxon>
    </lineage>
</organism>
<keyword evidence="1" id="KW-0472">Membrane</keyword>
<accession>A0A150NJ40</accession>
<dbReference type="PATRIC" id="fig|28037.235.peg.2067"/>
<keyword evidence="1" id="KW-1133">Transmembrane helix</keyword>
<name>A0A150NJ40_STRMT</name>
<dbReference type="Proteomes" id="UP000075442">
    <property type="component" value="Unassembled WGS sequence"/>
</dbReference>